<evidence type="ECO:0000313" key="12">
    <source>
        <dbReference type="Proteomes" id="UP000245771"/>
    </source>
</evidence>
<feature type="transmembrane region" description="Helical" evidence="9">
    <location>
        <begin position="267"/>
        <end position="288"/>
    </location>
</feature>
<keyword evidence="6 9" id="KW-0472">Membrane</keyword>
<dbReference type="PROSITE" id="PS00216">
    <property type="entry name" value="SUGAR_TRANSPORT_1"/>
    <property type="match status" value="1"/>
</dbReference>
<evidence type="ECO:0000256" key="4">
    <source>
        <dbReference type="ARBA" id="ARBA00022692"/>
    </source>
</evidence>
<feature type="transmembrane region" description="Helical" evidence="9">
    <location>
        <begin position="332"/>
        <end position="355"/>
    </location>
</feature>
<feature type="transmembrane region" description="Helical" evidence="9">
    <location>
        <begin position="83"/>
        <end position="102"/>
    </location>
</feature>
<dbReference type="PROSITE" id="PS50850">
    <property type="entry name" value="MFS"/>
    <property type="match status" value="1"/>
</dbReference>
<keyword evidence="4 9" id="KW-0812">Transmembrane</keyword>
<keyword evidence="5 9" id="KW-1133">Transmembrane helix</keyword>
<keyword evidence="3 8" id="KW-0813">Transport</keyword>
<sequence>LHPKLYTFLCGCFAAFGSFTYGYDLGVIAGVLESPDFLRVTNLEGKDDETANYLGFIASSMVLGAFVACLPTSIIADKLSRRTAIVISASIFIFGAILQAAAQNREMMMAGRVITGLGIGGLTMLAPLYQSEIAHPSMRGSLTTLQQLFLGIGSFIASLSNYGLLKHHLGTAFQWRFALALQIAPAIPLVTCMFFLPESPRWLMLKGRKEEAQQTLARLHARNELQNPFVLSQMTELEAAVQRDQEAERKHGGWSSLFTNRQTFRKVLLGIILQFSVQMTGVSAIQYFSPTIFKVFGFSVERSLLFNSIANVFALVGEFCTVIFIDRVGRRLPLIGCNIGSGTTFIIGTALMAIYPATNANNNKGAAYAFVVMTWLFQWFFSFGIGPLSWTYPVEIFSTGMRARGTAVTTMASYLSNFMIGQVTPIALANVGWRFYLVFAICGFTNALTIFLLFPETKGRTLEEMDLYMEEMPWIVVGKSKALAISTKEREAQL</sequence>
<feature type="transmembrane region" description="Helical" evidence="9">
    <location>
        <begin position="308"/>
        <end position="325"/>
    </location>
</feature>
<feature type="non-terminal residue" evidence="11">
    <location>
        <position position="1"/>
    </location>
</feature>
<feature type="transmembrane region" description="Helical" evidence="9">
    <location>
        <begin position="7"/>
        <end position="32"/>
    </location>
</feature>
<feature type="transmembrane region" description="Helical" evidence="9">
    <location>
        <begin position="367"/>
        <end position="390"/>
    </location>
</feature>
<evidence type="ECO:0000256" key="6">
    <source>
        <dbReference type="ARBA" id="ARBA00023136"/>
    </source>
</evidence>
<dbReference type="InterPro" id="IPR003663">
    <property type="entry name" value="Sugar/inositol_transpt"/>
</dbReference>
<dbReference type="InParanoid" id="A0A316V3W2"/>
<dbReference type="FunFam" id="1.20.1250.20:FF:000090">
    <property type="entry name" value="MFS sugar transporter, putative"/>
    <property type="match status" value="1"/>
</dbReference>
<feature type="non-terminal residue" evidence="11">
    <location>
        <position position="494"/>
    </location>
</feature>
<dbReference type="InterPro" id="IPR005829">
    <property type="entry name" value="Sugar_transporter_CS"/>
</dbReference>
<evidence type="ECO:0000256" key="5">
    <source>
        <dbReference type="ARBA" id="ARBA00022989"/>
    </source>
</evidence>
<evidence type="ECO:0000313" key="11">
    <source>
        <dbReference type="EMBL" id="PWN31688.1"/>
    </source>
</evidence>
<feature type="domain" description="Major facilitator superfamily (MFS) profile" evidence="10">
    <location>
        <begin position="10"/>
        <end position="458"/>
    </location>
</feature>
<accession>A0A316V3W2</accession>
<dbReference type="PANTHER" id="PTHR48022">
    <property type="entry name" value="PLASTIDIC GLUCOSE TRANSPORTER 4"/>
    <property type="match status" value="1"/>
</dbReference>
<dbReference type="PRINTS" id="PR00171">
    <property type="entry name" value="SUGRTRNSPORT"/>
</dbReference>
<dbReference type="GO" id="GO:0005351">
    <property type="term" value="F:carbohydrate:proton symporter activity"/>
    <property type="evidence" value="ECO:0007669"/>
    <property type="project" value="TreeGrafter"/>
</dbReference>
<dbReference type="Gene3D" id="1.20.1250.20">
    <property type="entry name" value="MFS general substrate transporter like domains"/>
    <property type="match status" value="1"/>
</dbReference>
<evidence type="ECO:0000259" key="10">
    <source>
        <dbReference type="PROSITE" id="PS50850"/>
    </source>
</evidence>
<dbReference type="GeneID" id="37017906"/>
<feature type="transmembrane region" description="Helical" evidence="9">
    <location>
        <begin position="435"/>
        <end position="454"/>
    </location>
</feature>
<evidence type="ECO:0000256" key="2">
    <source>
        <dbReference type="ARBA" id="ARBA00010992"/>
    </source>
</evidence>
<evidence type="ECO:0000256" key="1">
    <source>
        <dbReference type="ARBA" id="ARBA00004141"/>
    </source>
</evidence>
<dbReference type="GO" id="GO:0016020">
    <property type="term" value="C:membrane"/>
    <property type="evidence" value="ECO:0007669"/>
    <property type="project" value="UniProtKB-SubCell"/>
</dbReference>
<dbReference type="PROSITE" id="PS00217">
    <property type="entry name" value="SUGAR_TRANSPORT_2"/>
    <property type="match status" value="1"/>
</dbReference>
<feature type="transmembrane region" description="Helical" evidence="9">
    <location>
        <begin position="177"/>
        <end position="196"/>
    </location>
</feature>
<dbReference type="EMBL" id="KZ819607">
    <property type="protein sequence ID" value="PWN31688.1"/>
    <property type="molecule type" value="Genomic_DNA"/>
</dbReference>
<gene>
    <name evidence="11" type="ORF">FA14DRAFT_115719</name>
</gene>
<dbReference type="NCBIfam" id="TIGR00879">
    <property type="entry name" value="SP"/>
    <property type="match status" value="1"/>
</dbReference>
<dbReference type="InterPro" id="IPR020846">
    <property type="entry name" value="MFS_dom"/>
</dbReference>
<proteinExistence type="inferred from homology"/>
<dbReference type="PANTHER" id="PTHR48022:SF37">
    <property type="entry name" value="MAJOR FACILITATOR SUPERFAMILY (MFS) PROFILE DOMAIN-CONTAINING PROTEIN-RELATED"/>
    <property type="match status" value="1"/>
</dbReference>
<feature type="transmembrane region" description="Helical" evidence="9">
    <location>
        <begin position="411"/>
        <end position="429"/>
    </location>
</feature>
<dbReference type="RefSeq" id="XP_025351990.1">
    <property type="nucleotide sequence ID" value="XM_025496125.1"/>
</dbReference>
<dbReference type="SUPFAM" id="SSF103473">
    <property type="entry name" value="MFS general substrate transporter"/>
    <property type="match status" value="1"/>
</dbReference>
<feature type="transmembrane region" description="Helical" evidence="9">
    <location>
        <begin position="108"/>
        <end position="128"/>
    </location>
</feature>
<feature type="transmembrane region" description="Helical" evidence="9">
    <location>
        <begin position="52"/>
        <end position="76"/>
    </location>
</feature>
<dbReference type="AlphaFoldDB" id="A0A316V3W2"/>
<organism evidence="11 12">
    <name type="scientific">Meira miltonrushii</name>
    <dbReference type="NCBI Taxonomy" id="1280837"/>
    <lineage>
        <taxon>Eukaryota</taxon>
        <taxon>Fungi</taxon>
        <taxon>Dikarya</taxon>
        <taxon>Basidiomycota</taxon>
        <taxon>Ustilaginomycotina</taxon>
        <taxon>Exobasidiomycetes</taxon>
        <taxon>Exobasidiales</taxon>
        <taxon>Brachybasidiaceae</taxon>
        <taxon>Meira</taxon>
    </lineage>
</organism>
<dbReference type="InterPro" id="IPR005828">
    <property type="entry name" value="MFS_sugar_transport-like"/>
</dbReference>
<dbReference type="STRING" id="1280837.A0A316V3W2"/>
<comment type="catalytic activity">
    <reaction evidence="7">
        <text>myo-inositol(out) + H(+)(out) = myo-inositol(in) + H(+)(in)</text>
        <dbReference type="Rhea" id="RHEA:60364"/>
        <dbReference type="ChEBI" id="CHEBI:15378"/>
        <dbReference type="ChEBI" id="CHEBI:17268"/>
    </reaction>
</comment>
<dbReference type="InterPro" id="IPR050360">
    <property type="entry name" value="MFS_Sugar_Transporters"/>
</dbReference>
<dbReference type="OrthoDB" id="4142200at2759"/>
<dbReference type="Pfam" id="PF00083">
    <property type="entry name" value="Sugar_tr"/>
    <property type="match status" value="1"/>
</dbReference>
<evidence type="ECO:0000256" key="3">
    <source>
        <dbReference type="ARBA" id="ARBA00022448"/>
    </source>
</evidence>
<dbReference type="InterPro" id="IPR036259">
    <property type="entry name" value="MFS_trans_sf"/>
</dbReference>
<protein>
    <submittedName>
        <fullName evidence="11">General substrate transporter</fullName>
    </submittedName>
</protein>
<keyword evidence="12" id="KW-1185">Reference proteome</keyword>
<comment type="subcellular location">
    <subcellularLocation>
        <location evidence="1">Membrane</location>
        <topology evidence="1">Multi-pass membrane protein</topology>
    </subcellularLocation>
</comment>
<evidence type="ECO:0000256" key="9">
    <source>
        <dbReference type="SAM" id="Phobius"/>
    </source>
</evidence>
<dbReference type="Proteomes" id="UP000245771">
    <property type="component" value="Unassembled WGS sequence"/>
</dbReference>
<evidence type="ECO:0000256" key="8">
    <source>
        <dbReference type="RuleBase" id="RU003346"/>
    </source>
</evidence>
<name>A0A316V3W2_9BASI</name>
<reference evidence="11 12" key="1">
    <citation type="journal article" date="2018" name="Mol. Biol. Evol.">
        <title>Broad Genomic Sampling Reveals a Smut Pathogenic Ancestry of the Fungal Clade Ustilaginomycotina.</title>
        <authorList>
            <person name="Kijpornyongpan T."/>
            <person name="Mondo S.J."/>
            <person name="Barry K."/>
            <person name="Sandor L."/>
            <person name="Lee J."/>
            <person name="Lipzen A."/>
            <person name="Pangilinan J."/>
            <person name="LaButti K."/>
            <person name="Hainaut M."/>
            <person name="Henrissat B."/>
            <person name="Grigoriev I.V."/>
            <person name="Spatafora J.W."/>
            <person name="Aime M.C."/>
        </authorList>
    </citation>
    <scope>NUCLEOTIDE SEQUENCE [LARGE SCALE GENOMIC DNA]</scope>
    <source>
        <strain evidence="11 12">MCA 3882</strain>
    </source>
</reference>
<comment type="similarity">
    <text evidence="2 8">Belongs to the major facilitator superfamily. Sugar transporter (TC 2.A.1.1) family.</text>
</comment>
<feature type="transmembrane region" description="Helical" evidence="9">
    <location>
        <begin position="148"/>
        <end position="165"/>
    </location>
</feature>
<evidence type="ECO:0000256" key="7">
    <source>
        <dbReference type="ARBA" id="ARBA00049119"/>
    </source>
</evidence>